<feature type="transmembrane region" description="Helical" evidence="1">
    <location>
        <begin position="93"/>
        <end position="114"/>
    </location>
</feature>
<organism evidence="2 3">
    <name type="scientific">Strongyloides venezuelensis</name>
    <name type="common">Threadworm</name>
    <dbReference type="NCBI Taxonomy" id="75913"/>
    <lineage>
        <taxon>Eukaryota</taxon>
        <taxon>Metazoa</taxon>
        <taxon>Ecdysozoa</taxon>
        <taxon>Nematoda</taxon>
        <taxon>Chromadorea</taxon>
        <taxon>Rhabditida</taxon>
        <taxon>Tylenchina</taxon>
        <taxon>Panagrolaimomorpha</taxon>
        <taxon>Strongyloidoidea</taxon>
        <taxon>Strongyloididae</taxon>
        <taxon>Strongyloides</taxon>
    </lineage>
</organism>
<dbReference type="Proteomes" id="UP000035680">
    <property type="component" value="Unassembled WGS sequence"/>
</dbReference>
<evidence type="ECO:0000313" key="2">
    <source>
        <dbReference type="Proteomes" id="UP000035680"/>
    </source>
</evidence>
<feature type="transmembrane region" description="Helical" evidence="1">
    <location>
        <begin position="261"/>
        <end position="281"/>
    </location>
</feature>
<feature type="transmembrane region" description="Helical" evidence="1">
    <location>
        <begin position="188"/>
        <end position="208"/>
    </location>
</feature>
<feature type="transmembrane region" description="Helical" evidence="1">
    <location>
        <begin position="135"/>
        <end position="155"/>
    </location>
</feature>
<proteinExistence type="predicted"/>
<dbReference type="AlphaFoldDB" id="A0A0K0F4D0"/>
<sequence length="320" mass="38051">MSEYPNNGYVDLEYIYNINYVIGGVLLATSVLLIFIQISIFIILWKNPEMLKNMHYRLMRHLCFTQLIQQICHFVSSIYSIFLIRPIEIIGNIIASMLQTFYLSSITILFVLSLNRFDIIFNRIIFQSLNREKFFYYYIIINYIWNVPLFAFFMVPNFELYFSLYDYGWKFNRTTPNWKIALTVENRYVITLLSLSFIIYVIIIGRIVKIRSYASRNINISFSEIILFIQGVLTFLFIVFIEACWSFLSKYLPQSKYTFTVLNYLYLLSTGTHSILNIIFVKELRLGFRKLLCLRKRGANNSKMKSLKLTAVKIKHNYNH</sequence>
<accession>A0A0K0F4D0</accession>
<evidence type="ECO:0000256" key="1">
    <source>
        <dbReference type="SAM" id="Phobius"/>
    </source>
</evidence>
<evidence type="ECO:0000313" key="3">
    <source>
        <dbReference type="WBParaSite" id="SVE_0366600.1"/>
    </source>
</evidence>
<dbReference type="SUPFAM" id="SSF81321">
    <property type="entry name" value="Family A G protein-coupled receptor-like"/>
    <property type="match status" value="1"/>
</dbReference>
<keyword evidence="2" id="KW-1185">Reference proteome</keyword>
<keyword evidence="1" id="KW-0812">Transmembrane</keyword>
<reference evidence="3" key="2">
    <citation type="submission" date="2015-08" db="UniProtKB">
        <authorList>
            <consortium name="WormBaseParasite"/>
        </authorList>
    </citation>
    <scope>IDENTIFICATION</scope>
</reference>
<name>A0A0K0F4D0_STRVS</name>
<keyword evidence="1" id="KW-1133">Transmembrane helix</keyword>
<dbReference type="WBParaSite" id="SVE_0366600.1">
    <property type="protein sequence ID" value="SVE_0366600.1"/>
    <property type="gene ID" value="SVE_0366600"/>
</dbReference>
<feature type="transmembrane region" description="Helical" evidence="1">
    <location>
        <begin position="220"/>
        <end position="241"/>
    </location>
</feature>
<feature type="transmembrane region" description="Helical" evidence="1">
    <location>
        <begin position="20"/>
        <end position="45"/>
    </location>
</feature>
<reference evidence="2" key="1">
    <citation type="submission" date="2014-07" db="EMBL/GenBank/DDBJ databases">
        <authorList>
            <person name="Martin A.A"/>
            <person name="De Silva N."/>
        </authorList>
    </citation>
    <scope>NUCLEOTIDE SEQUENCE</scope>
</reference>
<keyword evidence="1" id="KW-0472">Membrane</keyword>
<dbReference type="Gene3D" id="1.20.1070.10">
    <property type="entry name" value="Rhodopsin 7-helix transmembrane proteins"/>
    <property type="match status" value="1"/>
</dbReference>
<protein>
    <submittedName>
        <fullName evidence="3">7TM_GPCR_Srx domain-containing protein</fullName>
    </submittedName>
</protein>
<feature type="transmembrane region" description="Helical" evidence="1">
    <location>
        <begin position="66"/>
        <end position="87"/>
    </location>
</feature>